<feature type="compositionally biased region" description="Polar residues" evidence="1">
    <location>
        <begin position="39"/>
        <end position="54"/>
    </location>
</feature>
<reference evidence="3 4" key="1">
    <citation type="submission" date="2019-01" db="EMBL/GenBank/DDBJ databases">
        <title>A draft genome assembly of the solar-powered sea slug Elysia chlorotica.</title>
        <authorList>
            <person name="Cai H."/>
            <person name="Li Q."/>
            <person name="Fang X."/>
            <person name="Li J."/>
            <person name="Curtis N.E."/>
            <person name="Altenburger A."/>
            <person name="Shibata T."/>
            <person name="Feng M."/>
            <person name="Maeda T."/>
            <person name="Schwartz J.A."/>
            <person name="Shigenobu S."/>
            <person name="Lundholm N."/>
            <person name="Nishiyama T."/>
            <person name="Yang H."/>
            <person name="Hasebe M."/>
            <person name="Li S."/>
            <person name="Pierce S.K."/>
            <person name="Wang J."/>
        </authorList>
    </citation>
    <scope>NUCLEOTIDE SEQUENCE [LARGE SCALE GENOMIC DNA]</scope>
    <source>
        <strain evidence="3">EC2010</strain>
        <tissue evidence="3">Whole organism of an adult</tissue>
    </source>
</reference>
<protein>
    <submittedName>
        <fullName evidence="3">Uncharacterized protein</fullName>
    </submittedName>
</protein>
<name>A0A433SYU6_ELYCH</name>
<keyword evidence="2" id="KW-0812">Transmembrane</keyword>
<feature type="region of interest" description="Disordered" evidence="1">
    <location>
        <begin position="1"/>
        <end position="25"/>
    </location>
</feature>
<proteinExistence type="predicted"/>
<keyword evidence="2" id="KW-1133">Transmembrane helix</keyword>
<keyword evidence="4" id="KW-1185">Reference proteome</keyword>
<feature type="transmembrane region" description="Helical" evidence="2">
    <location>
        <begin position="197"/>
        <end position="219"/>
    </location>
</feature>
<evidence type="ECO:0000313" key="3">
    <source>
        <dbReference type="EMBL" id="RUS74447.1"/>
    </source>
</evidence>
<evidence type="ECO:0000256" key="1">
    <source>
        <dbReference type="SAM" id="MobiDB-lite"/>
    </source>
</evidence>
<comment type="caution">
    <text evidence="3">The sequence shown here is derived from an EMBL/GenBank/DDBJ whole genome shotgun (WGS) entry which is preliminary data.</text>
</comment>
<feature type="region of interest" description="Disordered" evidence="1">
    <location>
        <begin position="39"/>
        <end position="154"/>
    </location>
</feature>
<evidence type="ECO:0000313" key="4">
    <source>
        <dbReference type="Proteomes" id="UP000271974"/>
    </source>
</evidence>
<dbReference type="Proteomes" id="UP000271974">
    <property type="component" value="Unassembled WGS sequence"/>
</dbReference>
<feature type="compositionally biased region" description="Polar residues" evidence="1">
    <location>
        <begin position="1"/>
        <end position="12"/>
    </location>
</feature>
<dbReference type="EMBL" id="RQTK01000830">
    <property type="protein sequence ID" value="RUS74447.1"/>
    <property type="molecule type" value="Genomic_DNA"/>
</dbReference>
<evidence type="ECO:0000256" key="2">
    <source>
        <dbReference type="SAM" id="Phobius"/>
    </source>
</evidence>
<feature type="compositionally biased region" description="Polar residues" evidence="1">
    <location>
        <begin position="86"/>
        <end position="95"/>
    </location>
</feature>
<organism evidence="3 4">
    <name type="scientific">Elysia chlorotica</name>
    <name type="common">Eastern emerald elysia</name>
    <name type="synonym">Sea slug</name>
    <dbReference type="NCBI Taxonomy" id="188477"/>
    <lineage>
        <taxon>Eukaryota</taxon>
        <taxon>Metazoa</taxon>
        <taxon>Spiralia</taxon>
        <taxon>Lophotrochozoa</taxon>
        <taxon>Mollusca</taxon>
        <taxon>Gastropoda</taxon>
        <taxon>Heterobranchia</taxon>
        <taxon>Euthyneura</taxon>
        <taxon>Panpulmonata</taxon>
        <taxon>Sacoglossa</taxon>
        <taxon>Placobranchoidea</taxon>
        <taxon>Plakobranchidae</taxon>
        <taxon>Elysia</taxon>
    </lineage>
</organism>
<keyword evidence="2" id="KW-0472">Membrane</keyword>
<feature type="compositionally biased region" description="Polar residues" evidence="1">
    <location>
        <begin position="114"/>
        <end position="144"/>
    </location>
</feature>
<dbReference type="OrthoDB" id="10014563at2759"/>
<sequence length="253" mass="27731">MSLTSPEANQRNKIIRPAETSETDQHQQMILLSHIQTAETSRIPSESCQNSQHSNSDESRILTTSGNFRLPSSKVPSSSDDFRSASLPSRPNSFRSMPAQHHRSGSEVRESPIAVNNSSTLHNLQPRSSEDGSFSNSSHLSHQASPARHLGFDPGVKTAPSLEVYGRDLELRHYAEANLRSNNCLSPEAPRDKGGKIYAAFVLGGVGYMLPFTCFVVAVDFYQPHCHLDQTASGQCRPSITGRGAKFGNLRKL</sequence>
<gene>
    <name evidence="3" type="ORF">EGW08_017785</name>
</gene>
<accession>A0A433SYU6</accession>
<dbReference type="AlphaFoldDB" id="A0A433SYU6"/>